<organism evidence="1 2">
    <name type="scientific">Allorhodopirellula solitaria</name>
    <dbReference type="NCBI Taxonomy" id="2527987"/>
    <lineage>
        <taxon>Bacteria</taxon>
        <taxon>Pseudomonadati</taxon>
        <taxon>Planctomycetota</taxon>
        <taxon>Planctomycetia</taxon>
        <taxon>Pirellulales</taxon>
        <taxon>Pirellulaceae</taxon>
        <taxon>Allorhodopirellula</taxon>
    </lineage>
</organism>
<dbReference type="Proteomes" id="UP000318053">
    <property type="component" value="Unassembled WGS sequence"/>
</dbReference>
<name>A0A5C5YF43_9BACT</name>
<dbReference type="AlphaFoldDB" id="A0A5C5YF43"/>
<reference evidence="1 2" key="1">
    <citation type="submission" date="2019-02" db="EMBL/GenBank/DDBJ databases">
        <title>Deep-cultivation of Planctomycetes and their phenomic and genomic characterization uncovers novel biology.</title>
        <authorList>
            <person name="Wiegand S."/>
            <person name="Jogler M."/>
            <person name="Boedeker C."/>
            <person name="Pinto D."/>
            <person name="Vollmers J."/>
            <person name="Rivas-Marin E."/>
            <person name="Kohn T."/>
            <person name="Peeters S.H."/>
            <person name="Heuer A."/>
            <person name="Rast P."/>
            <person name="Oberbeckmann S."/>
            <person name="Bunk B."/>
            <person name="Jeske O."/>
            <person name="Meyerdierks A."/>
            <person name="Storesund J.E."/>
            <person name="Kallscheuer N."/>
            <person name="Luecker S."/>
            <person name="Lage O.M."/>
            <person name="Pohl T."/>
            <person name="Merkel B.J."/>
            <person name="Hornburger P."/>
            <person name="Mueller R.-W."/>
            <person name="Bruemmer F."/>
            <person name="Labrenz M."/>
            <person name="Spormann A.M."/>
            <person name="Op Den Camp H."/>
            <person name="Overmann J."/>
            <person name="Amann R."/>
            <person name="Jetten M.S.M."/>
            <person name="Mascher T."/>
            <person name="Medema M.H."/>
            <person name="Devos D.P."/>
            <person name="Kaster A.-K."/>
            <person name="Ovreas L."/>
            <person name="Rohde M."/>
            <person name="Galperin M.Y."/>
            <person name="Jogler C."/>
        </authorList>
    </citation>
    <scope>NUCLEOTIDE SEQUENCE [LARGE SCALE GENOMIC DNA]</scope>
    <source>
        <strain evidence="1 2">CA85</strain>
    </source>
</reference>
<proteinExistence type="predicted"/>
<gene>
    <name evidence="1" type="ORF">CA85_15980</name>
</gene>
<evidence type="ECO:0000313" key="2">
    <source>
        <dbReference type="Proteomes" id="UP000318053"/>
    </source>
</evidence>
<dbReference type="EMBL" id="SJPK01000003">
    <property type="protein sequence ID" value="TWT73131.1"/>
    <property type="molecule type" value="Genomic_DNA"/>
</dbReference>
<sequence length="63" mass="6745">MDMFFNSLAREGQTPFRIGSKKKSVKATAVGGVDAALKPYQTPANCSTGGYCEKGCKIAGNWR</sequence>
<comment type="caution">
    <text evidence="1">The sequence shown here is derived from an EMBL/GenBank/DDBJ whole genome shotgun (WGS) entry which is preliminary data.</text>
</comment>
<protein>
    <submittedName>
        <fullName evidence="1">Uncharacterized protein</fullName>
    </submittedName>
</protein>
<keyword evidence="2" id="KW-1185">Reference proteome</keyword>
<evidence type="ECO:0000313" key="1">
    <source>
        <dbReference type="EMBL" id="TWT73131.1"/>
    </source>
</evidence>
<accession>A0A5C5YF43</accession>